<reference evidence="2 3" key="2">
    <citation type="journal article" date="2009" name="Stand. Genomic Sci.">
        <title>Complete genome sequence of Staphylothermus marinus Stetter and Fiala 1986 type strain F1.</title>
        <authorList>
            <person name="Anderson I.J."/>
            <person name="Sun H."/>
            <person name="Lapidus A."/>
            <person name="Copeland A."/>
            <person name="Glavina Del Rio T."/>
            <person name="Tice H."/>
            <person name="Dalin E."/>
            <person name="Lucas S."/>
            <person name="Barry K."/>
            <person name="Land M."/>
            <person name="Richardson P."/>
            <person name="Huber H."/>
            <person name="Kyrpides N.C."/>
        </authorList>
    </citation>
    <scope>NUCLEOTIDE SEQUENCE [LARGE SCALE GENOMIC DNA]</scope>
    <source>
        <strain evidence="3">ATCC 43588 / DSM 3639 / JCM 9404 / F1</strain>
    </source>
</reference>
<reference evidence="3" key="1">
    <citation type="journal article" date="2009" name="BMC Genomics">
        <title>The complete genome sequence of Staphylothermus marinus reveals differences in sulfur metabolism among heterotrophic Crenarchaeota.</title>
        <authorList>
            <person name="Anderson I.J."/>
            <person name="Dharmarajan L."/>
            <person name="Rodriguez J."/>
            <person name="Hooper S."/>
            <person name="Porat I."/>
            <person name="Ulrich L.E."/>
            <person name="Elkins J.G."/>
            <person name="Mavromatis K."/>
            <person name="Sun H."/>
            <person name="Land M."/>
            <person name="Lapidus A."/>
            <person name="Lucas S."/>
            <person name="Barry K."/>
            <person name="Huber H."/>
            <person name="Zhulin I.B."/>
            <person name="Whitman W.B."/>
            <person name="Mukhopadhyay B."/>
            <person name="Woese C."/>
            <person name="Bristow J."/>
            <person name="Kyrpides N."/>
        </authorList>
    </citation>
    <scope>NUCLEOTIDE SEQUENCE [LARGE SCALE GENOMIC DNA]</scope>
    <source>
        <strain evidence="3">ATCC 43588 / DSM 3639 / JCM 9404 / F1</strain>
    </source>
</reference>
<dbReference type="AlphaFoldDB" id="A3DKK9"/>
<feature type="domain" description="Flavodoxin-like" evidence="1">
    <location>
        <begin position="261"/>
        <end position="401"/>
    </location>
</feature>
<dbReference type="GeneID" id="4907853"/>
<accession>A3DKK9</accession>
<dbReference type="KEGG" id="smr:Smar_0056"/>
<dbReference type="PANTHER" id="PTHR43717:SF1">
    <property type="entry name" value="ANAEROBIC NITRIC OXIDE REDUCTASE FLAVORUBREDOXIN"/>
    <property type="match status" value="1"/>
</dbReference>
<dbReference type="STRING" id="399550.Smar_0056"/>
<protein>
    <submittedName>
        <fullName evidence="2">Beta-lactamase domain protein</fullName>
    </submittedName>
</protein>
<dbReference type="InterPro" id="IPR001279">
    <property type="entry name" value="Metallo-B-lactamas"/>
</dbReference>
<dbReference type="Gene3D" id="3.40.50.360">
    <property type="match status" value="1"/>
</dbReference>
<dbReference type="GO" id="GO:0046872">
    <property type="term" value="F:metal ion binding"/>
    <property type="evidence" value="ECO:0007669"/>
    <property type="project" value="InterPro"/>
</dbReference>
<dbReference type="Proteomes" id="UP000000254">
    <property type="component" value="Chromosome"/>
</dbReference>
<dbReference type="InterPro" id="IPR016440">
    <property type="entry name" value="Rubredoxin-O_OxRdtase"/>
</dbReference>
<dbReference type="OrthoDB" id="6433at2157"/>
<dbReference type="RefSeq" id="WP_011838360.1">
    <property type="nucleotide sequence ID" value="NC_009033.1"/>
</dbReference>
<dbReference type="GO" id="GO:0009055">
    <property type="term" value="F:electron transfer activity"/>
    <property type="evidence" value="ECO:0007669"/>
    <property type="project" value="InterPro"/>
</dbReference>
<proteinExistence type="predicted"/>
<dbReference type="InterPro" id="IPR036866">
    <property type="entry name" value="RibonucZ/Hydroxyglut_hydro"/>
</dbReference>
<dbReference type="InterPro" id="IPR008254">
    <property type="entry name" value="Flavodoxin/NO_synth"/>
</dbReference>
<dbReference type="EMBL" id="CP000575">
    <property type="protein sequence ID" value="ABN69169.1"/>
    <property type="molecule type" value="Genomic_DNA"/>
</dbReference>
<gene>
    <name evidence="2" type="ordered locus">Smar_0056</name>
</gene>
<dbReference type="SMART" id="SM00849">
    <property type="entry name" value="Lactamase_B"/>
    <property type="match status" value="1"/>
</dbReference>
<dbReference type="Pfam" id="PF19583">
    <property type="entry name" value="ODP"/>
    <property type="match status" value="1"/>
</dbReference>
<dbReference type="SUPFAM" id="SSF52218">
    <property type="entry name" value="Flavoproteins"/>
    <property type="match status" value="1"/>
</dbReference>
<dbReference type="InterPro" id="IPR029039">
    <property type="entry name" value="Flavoprotein-like_sf"/>
</dbReference>
<organism evidence="2 3">
    <name type="scientific">Staphylothermus marinus (strain ATCC 43588 / DSM 3639 / JCM 9404 / F1)</name>
    <dbReference type="NCBI Taxonomy" id="399550"/>
    <lineage>
        <taxon>Archaea</taxon>
        <taxon>Thermoproteota</taxon>
        <taxon>Thermoprotei</taxon>
        <taxon>Desulfurococcales</taxon>
        <taxon>Desulfurococcaceae</taxon>
        <taxon>Staphylothermus</taxon>
    </lineage>
</organism>
<dbReference type="CDD" id="cd07709">
    <property type="entry name" value="flavodiiron_proteins_MBL-fold"/>
    <property type="match status" value="1"/>
</dbReference>
<dbReference type="HOGENOM" id="CLU_017490_1_0_2"/>
<dbReference type="eggNOG" id="arCOG00509">
    <property type="taxonomic scope" value="Archaea"/>
</dbReference>
<dbReference type="PANTHER" id="PTHR43717">
    <property type="entry name" value="ANAEROBIC NITRIC OXIDE REDUCTASE FLAVORUBREDOXIN"/>
    <property type="match status" value="1"/>
</dbReference>
<evidence type="ECO:0000313" key="3">
    <source>
        <dbReference type="Proteomes" id="UP000000254"/>
    </source>
</evidence>
<dbReference type="InterPro" id="IPR045761">
    <property type="entry name" value="ODP_dom"/>
</dbReference>
<sequence>MPKTYTVEIKPGFYLLRIDDDQIKYFEGLWYIPEGITYNAYLLKTKDGYVLFDAWKHIYGKEFINELKKIVDPKEIKYLIIHHMEPDHSGSIKDLLEINSEILVLGHPLTKGMIESFYNVKPKFKPVKDNEVLEIGEYKLQFIYTPWLHWPETIMTYIEDLHVLLTCDAFGSYNILDKIYDTELSPEEHKEYMFYTRKYIATVIGHYASWIEKALNKLESLGFNIEMIAPAHGIIWKNPDIIMKYYHSWSRGTSVSGKKKIVVVYSSMYGFVDKAVKEAVKVLDEKKAFYKVYRFLDYYRDKYSDLLADLLNSSAIILGTATYEASIFPLMRYILDLIIEKIPKNKKVLVITNYGWGGVAGKKIRELLTNNGFEVVDVVEFRAGQIDKFRDKIVEATNKLLEILGE</sequence>
<dbReference type="Gene3D" id="3.60.15.10">
    <property type="entry name" value="Ribonuclease Z/Hydroxyacylglutathione hydrolase-like"/>
    <property type="match status" value="1"/>
</dbReference>
<dbReference type="PIRSF" id="PIRSF005243">
    <property type="entry name" value="ROO"/>
    <property type="match status" value="1"/>
</dbReference>
<dbReference type="GO" id="GO:0010181">
    <property type="term" value="F:FMN binding"/>
    <property type="evidence" value="ECO:0007669"/>
    <property type="project" value="InterPro"/>
</dbReference>
<evidence type="ECO:0000313" key="2">
    <source>
        <dbReference type="EMBL" id="ABN69169.1"/>
    </source>
</evidence>
<name>A3DKK9_STAMF</name>
<dbReference type="GO" id="GO:0016491">
    <property type="term" value="F:oxidoreductase activity"/>
    <property type="evidence" value="ECO:0007669"/>
    <property type="project" value="InterPro"/>
</dbReference>
<evidence type="ECO:0000259" key="1">
    <source>
        <dbReference type="PROSITE" id="PS50902"/>
    </source>
</evidence>
<dbReference type="PROSITE" id="PS50902">
    <property type="entry name" value="FLAVODOXIN_LIKE"/>
    <property type="match status" value="1"/>
</dbReference>
<keyword evidence="3" id="KW-1185">Reference proteome</keyword>
<dbReference type="SUPFAM" id="SSF56281">
    <property type="entry name" value="Metallo-hydrolase/oxidoreductase"/>
    <property type="match status" value="1"/>
</dbReference>